<evidence type="ECO:0000256" key="4">
    <source>
        <dbReference type="ARBA" id="ARBA00023295"/>
    </source>
</evidence>
<protein>
    <submittedName>
        <fullName evidence="6">Family 43 glycosylhydrolase</fullName>
    </submittedName>
</protein>
<name>A0A540VHI9_9CHLR</name>
<dbReference type="InterPro" id="IPR006710">
    <property type="entry name" value="Glyco_hydro_43"/>
</dbReference>
<gene>
    <name evidence="6" type="ORF">FKZ61_09170</name>
</gene>
<evidence type="ECO:0000313" key="6">
    <source>
        <dbReference type="EMBL" id="TQE96237.1"/>
    </source>
</evidence>
<dbReference type="PANTHER" id="PTHR43301">
    <property type="entry name" value="ARABINAN ENDO-1,5-ALPHA-L-ARABINOSIDASE"/>
    <property type="match status" value="1"/>
</dbReference>
<dbReference type="EMBL" id="VIGC01000009">
    <property type="protein sequence ID" value="TQE96237.1"/>
    <property type="molecule type" value="Genomic_DNA"/>
</dbReference>
<reference evidence="6 7" key="1">
    <citation type="submission" date="2019-06" db="EMBL/GenBank/DDBJ databases">
        <title>Genome sequence of Litorilinea aerophila BAA-2444.</title>
        <authorList>
            <person name="Maclea K.S."/>
            <person name="Maurais E.G."/>
            <person name="Iannazzi L.C."/>
        </authorList>
    </citation>
    <scope>NUCLEOTIDE SEQUENCE [LARGE SCALE GENOMIC DNA]</scope>
    <source>
        <strain evidence="6 7">ATCC BAA-2444</strain>
    </source>
</reference>
<evidence type="ECO:0000256" key="2">
    <source>
        <dbReference type="ARBA" id="ARBA00009865"/>
    </source>
</evidence>
<dbReference type="Gene3D" id="2.115.10.20">
    <property type="entry name" value="Glycosyl hydrolase domain, family 43"/>
    <property type="match status" value="1"/>
</dbReference>
<keyword evidence="7" id="KW-1185">Reference proteome</keyword>
<comment type="similarity">
    <text evidence="2 5">Belongs to the glycosyl hydrolase 43 family.</text>
</comment>
<evidence type="ECO:0000313" key="7">
    <source>
        <dbReference type="Proteomes" id="UP000317371"/>
    </source>
</evidence>
<proteinExistence type="inferred from homology"/>
<dbReference type="AlphaFoldDB" id="A0A540VHI9"/>
<dbReference type="InterPro" id="IPR023296">
    <property type="entry name" value="Glyco_hydro_beta-prop_sf"/>
</dbReference>
<sequence length="354" mass="40295">METQTHSQQPKLSAASKRALAYTKGPEWFCEFKEYDLGGDLAYQEGVVRRDPSAVIQIDDTYYVWYTKSTGETAGFGSGDPSKKVFPWDLSEIWYATSQDGWTWREQGRAIGRGPAGAFDDRSVFTPEIFVHEGKYYLVYQVVQAPYVLRVKEHVAMAVADSPDGPWRKLPAPILSPADNGIWLGEKDDRFAVVEKGDFDSHKVHDPCLIYYRDRFYLYYKGEQMGEGMTFGGREIRWGVAIADQPEGPYVKSEYNPITNSGHEVCIWPYRGGIAAVLTTDGPEKNTIQYAEDGINFEIMAVIKGAPEAMGLFRTPDHDTSPLAGIRWGLCHRYAANRNWQYIRRFETYFPRRV</sequence>
<accession>A0A540VHI9</accession>
<dbReference type="PANTHER" id="PTHR43301:SF3">
    <property type="entry name" value="ARABINAN ENDO-1,5-ALPHA-L-ARABINOSIDASE A-RELATED"/>
    <property type="match status" value="1"/>
</dbReference>
<organism evidence="6 7">
    <name type="scientific">Litorilinea aerophila</name>
    <dbReference type="NCBI Taxonomy" id="1204385"/>
    <lineage>
        <taxon>Bacteria</taxon>
        <taxon>Bacillati</taxon>
        <taxon>Chloroflexota</taxon>
        <taxon>Caldilineae</taxon>
        <taxon>Caldilineales</taxon>
        <taxon>Caldilineaceae</taxon>
        <taxon>Litorilinea</taxon>
    </lineage>
</organism>
<dbReference type="CDD" id="cd08992">
    <property type="entry name" value="GH117"/>
    <property type="match status" value="1"/>
</dbReference>
<evidence type="ECO:0000256" key="1">
    <source>
        <dbReference type="ARBA" id="ARBA00004834"/>
    </source>
</evidence>
<dbReference type="SUPFAM" id="SSF75005">
    <property type="entry name" value="Arabinanase/levansucrase/invertase"/>
    <property type="match status" value="1"/>
</dbReference>
<dbReference type="RefSeq" id="WP_141609792.1">
    <property type="nucleotide sequence ID" value="NZ_VIGC02000009.1"/>
</dbReference>
<comment type="caution">
    <text evidence="6">The sequence shown here is derived from an EMBL/GenBank/DDBJ whole genome shotgun (WGS) entry which is preliminary data.</text>
</comment>
<dbReference type="GO" id="GO:0005975">
    <property type="term" value="P:carbohydrate metabolic process"/>
    <property type="evidence" value="ECO:0007669"/>
    <property type="project" value="InterPro"/>
</dbReference>
<dbReference type="Proteomes" id="UP000317371">
    <property type="component" value="Unassembled WGS sequence"/>
</dbReference>
<comment type="pathway">
    <text evidence="1">Glycan metabolism; L-arabinan degradation.</text>
</comment>
<evidence type="ECO:0000256" key="5">
    <source>
        <dbReference type="RuleBase" id="RU361187"/>
    </source>
</evidence>
<dbReference type="InterPro" id="IPR050727">
    <property type="entry name" value="GH43_arabinanases"/>
</dbReference>
<evidence type="ECO:0000256" key="3">
    <source>
        <dbReference type="ARBA" id="ARBA00022801"/>
    </source>
</evidence>
<dbReference type="OrthoDB" id="9794572at2"/>
<keyword evidence="3 5" id="KW-0378">Hydrolase</keyword>
<dbReference type="Pfam" id="PF04616">
    <property type="entry name" value="Glyco_hydro_43"/>
    <property type="match status" value="1"/>
</dbReference>
<dbReference type="InParanoid" id="A0A540VHI9"/>
<keyword evidence="4 5" id="KW-0326">Glycosidase</keyword>
<dbReference type="GO" id="GO:0004553">
    <property type="term" value="F:hydrolase activity, hydrolyzing O-glycosyl compounds"/>
    <property type="evidence" value="ECO:0007669"/>
    <property type="project" value="InterPro"/>
</dbReference>